<proteinExistence type="predicted"/>
<name>A0A418WSY2_9SPHN</name>
<organism evidence="1 2">
    <name type="scientific">Sphingomonas cavernae</name>
    <dbReference type="NCBI Taxonomy" id="2320861"/>
    <lineage>
        <taxon>Bacteria</taxon>
        <taxon>Pseudomonadati</taxon>
        <taxon>Pseudomonadota</taxon>
        <taxon>Alphaproteobacteria</taxon>
        <taxon>Sphingomonadales</taxon>
        <taxon>Sphingomonadaceae</taxon>
        <taxon>Sphingomonas</taxon>
    </lineage>
</organism>
<sequence length="258" mass="27332">MLFMGGPSAAIAAGDLLVAPTRVVLDGPRGTEVILNNIGSAPATYRISLELRRMKSDGSLEDIAPESANVAEAAALQMISYAPRRITLPPNQPQAIRIGVRAPQALPDGEYRAHMLFRAIPEATPVTEQAPPGNGLSIAITPIYGVTIPIIVRRGALAATAAISDAHLTTAEGRAALVFTLARSGTRSVYGEVRVLKPGIDKPVVVARGIAVYPERNERAVTLPLPEGTELRGSATIQYFEDSESGGRLITEARVELR</sequence>
<evidence type="ECO:0000313" key="1">
    <source>
        <dbReference type="EMBL" id="RJF94269.1"/>
    </source>
</evidence>
<gene>
    <name evidence="1" type="ORF">D3876_05480</name>
</gene>
<dbReference type="EMBL" id="QYUM01000002">
    <property type="protein sequence ID" value="RJF94269.1"/>
    <property type="molecule type" value="Genomic_DNA"/>
</dbReference>
<reference evidence="1 2" key="1">
    <citation type="submission" date="2018-09" db="EMBL/GenBank/DDBJ databases">
        <authorList>
            <person name="Zhu H."/>
        </authorList>
    </citation>
    <scope>NUCLEOTIDE SEQUENCE [LARGE SCALE GENOMIC DNA]</scope>
    <source>
        <strain evidence="1 2">K2R01-6</strain>
    </source>
</reference>
<dbReference type="AlphaFoldDB" id="A0A418WSY2"/>
<accession>A0A418WSY2</accession>
<evidence type="ECO:0000313" key="2">
    <source>
        <dbReference type="Proteomes" id="UP000286100"/>
    </source>
</evidence>
<keyword evidence="2" id="KW-1185">Reference proteome</keyword>
<comment type="caution">
    <text evidence="1">The sequence shown here is derived from an EMBL/GenBank/DDBJ whole genome shotgun (WGS) entry which is preliminary data.</text>
</comment>
<dbReference type="Proteomes" id="UP000286100">
    <property type="component" value="Unassembled WGS sequence"/>
</dbReference>
<dbReference type="OrthoDB" id="6658153at2"/>
<dbReference type="SUPFAM" id="SSF49354">
    <property type="entry name" value="PapD-like"/>
    <property type="match status" value="1"/>
</dbReference>
<dbReference type="InterPro" id="IPR008962">
    <property type="entry name" value="PapD-like_sf"/>
</dbReference>
<protein>
    <submittedName>
        <fullName evidence="1">Molecular chaperone</fullName>
    </submittedName>
</protein>